<dbReference type="Pfam" id="PF02518">
    <property type="entry name" value="HATPase_c"/>
    <property type="match status" value="1"/>
</dbReference>
<feature type="transmembrane region" description="Helical" evidence="8">
    <location>
        <begin position="299"/>
        <end position="319"/>
    </location>
</feature>
<dbReference type="SUPFAM" id="SSF158472">
    <property type="entry name" value="HAMP domain-like"/>
    <property type="match status" value="1"/>
</dbReference>
<proteinExistence type="predicted"/>
<dbReference type="InterPro" id="IPR036890">
    <property type="entry name" value="HATPase_C_sf"/>
</dbReference>
<dbReference type="InterPro" id="IPR010559">
    <property type="entry name" value="Sig_transdc_His_kin_internal"/>
</dbReference>
<evidence type="ECO:0000313" key="11">
    <source>
        <dbReference type="EMBL" id="CUN11078.1"/>
    </source>
</evidence>
<evidence type="ECO:0000259" key="9">
    <source>
        <dbReference type="PROSITE" id="PS50109"/>
    </source>
</evidence>
<dbReference type="Proteomes" id="UP000283586">
    <property type="component" value="Unassembled WGS sequence"/>
</dbReference>
<evidence type="ECO:0000259" key="10">
    <source>
        <dbReference type="PROSITE" id="PS50885"/>
    </source>
</evidence>
<dbReference type="PANTHER" id="PTHR34220:SF7">
    <property type="entry name" value="SENSOR HISTIDINE KINASE YPDA"/>
    <property type="match status" value="1"/>
</dbReference>
<feature type="transmembrane region" description="Helical" evidence="8">
    <location>
        <begin position="15"/>
        <end position="37"/>
    </location>
</feature>
<gene>
    <name evidence="11" type="primary">ypdA_3</name>
    <name evidence="14" type="ORF">DW856_02390</name>
    <name evidence="13" type="ORF">DW927_09490</name>
    <name evidence="15" type="ORF">DWZ31_09845</name>
    <name evidence="11" type="ORF">ERS852572_01961</name>
    <name evidence="12" type="ORF">GMD50_14725</name>
</gene>
<dbReference type="SUPFAM" id="SSF55874">
    <property type="entry name" value="ATPase domain of HSP90 chaperone/DNA topoisomerase II/histidine kinase"/>
    <property type="match status" value="1"/>
</dbReference>
<dbReference type="Gene3D" id="6.10.340.10">
    <property type="match status" value="1"/>
</dbReference>
<evidence type="ECO:0000313" key="16">
    <source>
        <dbReference type="Proteomes" id="UP000095350"/>
    </source>
</evidence>
<evidence type="ECO:0000313" key="15">
    <source>
        <dbReference type="EMBL" id="RHN08162.1"/>
    </source>
</evidence>
<comment type="catalytic activity">
    <reaction evidence="1">
        <text>ATP + protein L-histidine = ADP + protein N-phospho-L-histidine.</text>
        <dbReference type="EC" id="2.7.13.3"/>
    </reaction>
</comment>
<dbReference type="Pfam" id="PF00672">
    <property type="entry name" value="HAMP"/>
    <property type="match status" value="1"/>
</dbReference>
<evidence type="ECO:0000256" key="4">
    <source>
        <dbReference type="ARBA" id="ARBA00022553"/>
    </source>
</evidence>
<dbReference type="CDD" id="cd06225">
    <property type="entry name" value="HAMP"/>
    <property type="match status" value="1"/>
</dbReference>
<name>A0A173UC31_9FIRM</name>
<dbReference type="EMBL" id="QSHO01000002">
    <property type="protein sequence ID" value="RHC19744.1"/>
    <property type="molecule type" value="Genomic_DNA"/>
</dbReference>
<dbReference type="SMART" id="SM00304">
    <property type="entry name" value="HAMP"/>
    <property type="match status" value="1"/>
</dbReference>
<reference evidence="12 20" key="3">
    <citation type="journal article" date="2019" name="Nat. Med.">
        <title>A library of human gut bacterial isolates paired with longitudinal multiomics data enables mechanistic microbiome research.</title>
        <authorList>
            <person name="Poyet M."/>
            <person name="Groussin M."/>
            <person name="Gibbons S.M."/>
            <person name="Avila-Pacheco J."/>
            <person name="Jiang X."/>
            <person name="Kearney S.M."/>
            <person name="Perrotta A.R."/>
            <person name="Berdy B."/>
            <person name="Zhao S."/>
            <person name="Lieberman T.D."/>
            <person name="Swanson P.K."/>
            <person name="Smith M."/>
            <person name="Roesemann S."/>
            <person name="Alexander J.E."/>
            <person name="Rich S.A."/>
            <person name="Livny J."/>
            <person name="Vlamakis H."/>
            <person name="Clish C."/>
            <person name="Bullock K."/>
            <person name="Deik A."/>
            <person name="Scott J."/>
            <person name="Pierce K.A."/>
            <person name="Xavier R.J."/>
            <person name="Alm E.J."/>
        </authorList>
    </citation>
    <scope>NUCLEOTIDE SEQUENCE [LARGE SCALE GENOMIC DNA]</scope>
    <source>
        <strain evidence="12 20">BIOML-A1</strain>
    </source>
</reference>
<evidence type="ECO:0000256" key="8">
    <source>
        <dbReference type="SAM" id="Phobius"/>
    </source>
</evidence>
<dbReference type="GO" id="GO:0000155">
    <property type="term" value="F:phosphorelay sensor kinase activity"/>
    <property type="evidence" value="ECO:0007669"/>
    <property type="project" value="InterPro"/>
</dbReference>
<keyword evidence="7" id="KW-0902">Two-component regulatory system</keyword>
<dbReference type="AlphaFoldDB" id="A0A173UC31"/>
<dbReference type="GO" id="GO:0016020">
    <property type="term" value="C:membrane"/>
    <property type="evidence" value="ECO:0007669"/>
    <property type="project" value="UniProtKB-SubCell"/>
</dbReference>
<feature type="domain" description="HAMP" evidence="10">
    <location>
        <begin position="320"/>
        <end position="372"/>
    </location>
</feature>
<dbReference type="Proteomes" id="UP000478483">
    <property type="component" value="Unassembled WGS sequence"/>
</dbReference>
<dbReference type="InterPro" id="IPR003594">
    <property type="entry name" value="HATPase_dom"/>
</dbReference>
<keyword evidence="5" id="KW-0808">Transferase</keyword>
<dbReference type="OrthoDB" id="9809348at2"/>
<dbReference type="PANTHER" id="PTHR34220">
    <property type="entry name" value="SENSOR HISTIDINE KINASE YPDA"/>
    <property type="match status" value="1"/>
</dbReference>
<dbReference type="STRING" id="166486.ERS852572_01961"/>
<organism evidence="11 16">
    <name type="scientific">Roseburia intestinalis</name>
    <dbReference type="NCBI Taxonomy" id="166486"/>
    <lineage>
        <taxon>Bacteria</taxon>
        <taxon>Bacillati</taxon>
        <taxon>Bacillota</taxon>
        <taxon>Clostridia</taxon>
        <taxon>Lachnospirales</taxon>
        <taxon>Lachnospiraceae</taxon>
        <taxon>Roseburia</taxon>
    </lineage>
</organism>
<feature type="domain" description="Histidine kinase" evidence="9">
    <location>
        <begin position="482"/>
        <end position="585"/>
    </location>
</feature>
<evidence type="ECO:0000256" key="6">
    <source>
        <dbReference type="ARBA" id="ARBA00022777"/>
    </source>
</evidence>
<keyword evidence="8" id="KW-0812">Transmembrane</keyword>
<dbReference type="PROSITE" id="PS50109">
    <property type="entry name" value="HIS_KIN"/>
    <property type="match status" value="1"/>
</dbReference>
<accession>A0A173UC31</accession>
<evidence type="ECO:0000256" key="5">
    <source>
        <dbReference type="ARBA" id="ARBA00022679"/>
    </source>
</evidence>
<evidence type="ECO:0000313" key="17">
    <source>
        <dbReference type="Proteomes" id="UP000283513"/>
    </source>
</evidence>
<evidence type="ECO:0000313" key="14">
    <source>
        <dbReference type="EMBL" id="RHC19744.1"/>
    </source>
</evidence>
<dbReference type="InterPro" id="IPR005467">
    <property type="entry name" value="His_kinase_dom"/>
</dbReference>
<evidence type="ECO:0000313" key="18">
    <source>
        <dbReference type="Proteomes" id="UP000283586"/>
    </source>
</evidence>
<dbReference type="EC" id="2.7.13.3" evidence="3"/>
<keyword evidence="8" id="KW-1133">Transmembrane helix</keyword>
<dbReference type="PaxDb" id="166486-ERS852572_01961"/>
<evidence type="ECO:0000256" key="1">
    <source>
        <dbReference type="ARBA" id="ARBA00000085"/>
    </source>
</evidence>
<dbReference type="RefSeq" id="WP_022113093.1">
    <property type="nucleotide sequence ID" value="NZ_CABIYH010000013.1"/>
</dbReference>
<comment type="subcellular location">
    <subcellularLocation>
        <location evidence="2">Membrane</location>
    </subcellularLocation>
</comment>
<evidence type="ECO:0000313" key="20">
    <source>
        <dbReference type="Proteomes" id="UP000478483"/>
    </source>
</evidence>
<dbReference type="EMBL" id="CYXZ01000013">
    <property type="protein sequence ID" value="CUN11078.1"/>
    <property type="molecule type" value="Genomic_DNA"/>
</dbReference>
<dbReference type="Pfam" id="PF06580">
    <property type="entry name" value="His_kinase"/>
    <property type="match status" value="1"/>
</dbReference>
<dbReference type="EMBL" id="WNAJ01000020">
    <property type="protein sequence ID" value="MTR86264.1"/>
    <property type="molecule type" value="Genomic_DNA"/>
</dbReference>
<dbReference type="Proteomes" id="UP000284465">
    <property type="component" value="Unassembled WGS sequence"/>
</dbReference>
<reference evidence="17 18" key="2">
    <citation type="submission" date="2018-08" db="EMBL/GenBank/DDBJ databases">
        <title>A genome reference for cultivated species of the human gut microbiota.</title>
        <authorList>
            <person name="Zou Y."/>
            <person name="Xue W."/>
            <person name="Luo G."/>
        </authorList>
    </citation>
    <scope>NUCLEOTIDE SEQUENCE [LARGE SCALE GENOMIC DNA]</scope>
    <source>
        <strain evidence="15 18">AF31-21AC</strain>
        <strain evidence="14 17">AM37-1AC</strain>
        <strain evidence="13 19">AM43-11</strain>
    </source>
</reference>
<dbReference type="EMBL" id="QRQN01000010">
    <property type="protein sequence ID" value="RHN08162.1"/>
    <property type="molecule type" value="Genomic_DNA"/>
</dbReference>
<keyword evidence="8" id="KW-0472">Membrane</keyword>
<reference evidence="11 16" key="1">
    <citation type="submission" date="2015-09" db="EMBL/GenBank/DDBJ databases">
        <authorList>
            <consortium name="Pathogen Informatics"/>
        </authorList>
    </citation>
    <scope>NUCLEOTIDE SEQUENCE [LARGE SCALE GENOMIC DNA]</scope>
    <source>
        <strain evidence="11 16">2789STDY5834960</strain>
    </source>
</reference>
<evidence type="ECO:0000313" key="13">
    <source>
        <dbReference type="EMBL" id="RHA67173.1"/>
    </source>
</evidence>
<evidence type="ECO:0000256" key="3">
    <source>
        <dbReference type="ARBA" id="ARBA00012438"/>
    </source>
</evidence>
<evidence type="ECO:0000313" key="19">
    <source>
        <dbReference type="Proteomes" id="UP000284465"/>
    </source>
</evidence>
<dbReference type="SMART" id="SM00387">
    <property type="entry name" value="HATPase_c"/>
    <property type="match status" value="1"/>
</dbReference>
<dbReference type="Proteomes" id="UP000095350">
    <property type="component" value="Unassembled WGS sequence"/>
</dbReference>
<dbReference type="InterPro" id="IPR050640">
    <property type="entry name" value="Bact_2-comp_sensor_kinase"/>
</dbReference>
<dbReference type="PROSITE" id="PS50885">
    <property type="entry name" value="HAMP"/>
    <property type="match status" value="1"/>
</dbReference>
<evidence type="ECO:0000256" key="7">
    <source>
        <dbReference type="ARBA" id="ARBA00023012"/>
    </source>
</evidence>
<dbReference type="Proteomes" id="UP000283513">
    <property type="component" value="Unassembled WGS sequence"/>
</dbReference>
<dbReference type="EMBL" id="QSFP01000009">
    <property type="protein sequence ID" value="RHA67173.1"/>
    <property type="molecule type" value="Genomic_DNA"/>
</dbReference>
<dbReference type="Gene3D" id="3.30.565.10">
    <property type="entry name" value="Histidine kinase-like ATPase, C-terminal domain"/>
    <property type="match status" value="1"/>
</dbReference>
<protein>
    <recommendedName>
        <fullName evidence="3">histidine kinase</fullName>
        <ecNumber evidence="3">2.7.13.3</ecNumber>
    </recommendedName>
</protein>
<keyword evidence="4" id="KW-0597">Phosphoprotein</keyword>
<dbReference type="InterPro" id="IPR003660">
    <property type="entry name" value="HAMP_dom"/>
</dbReference>
<keyword evidence="6 13" id="KW-0418">Kinase</keyword>
<sequence length="592" mass="68540">MDKIKSRFNSFSGKITLIVMLGISLIAVTVSFVVLVMSRQVFTKNYGDSQEKVFEQIEKEFNDFHDHIQNVFDAIDSSWAFRLYFNETPELDNTQTFQNVYQMEQDLEKSKSADMERLNILVVGYNGKHYLSRTENICVTDQEILQSEPAKKALSDPDVIHYTYTGQAYTTTSRNADTLIISKALYYHESREVYAIAFVTLTMEELKQYYNYFVSDTTSFYLVDDHEIVLCSDRPGITGTHLQEEWFEKIKNADELRMELKQDSTVYTLMKRILPYQKCAIYALIDNDVALQDLYNMPFLIASCSAIGIFILMACLFYTHKTMRPLAKLIGKMSAIREGNFSEYMTVEGTTEVQELASTYNYMLDDLKHYVDELVQTQKKQRQAEISALQMQINPHYIYNTLASIKWLVYQNDTAKTVRTIDAFISLLRNTISNSDEFIPVRQEMINIQNYILINQTRYGDSIQVEYYVSRVCEEYLLPKMILQPFIENTFFHAYPEGRCGTIQIVVKQKEEKLEIQIIDDGVGMTKEKVLKIMNEPTGKEHYSGIGVHNVQERLKLLYGDDYGINIFSEEQKGTTVVIVLPVSYKTGTDEK</sequence>
<evidence type="ECO:0000256" key="2">
    <source>
        <dbReference type="ARBA" id="ARBA00004370"/>
    </source>
</evidence>
<evidence type="ECO:0000313" key="12">
    <source>
        <dbReference type="EMBL" id="MTR86264.1"/>
    </source>
</evidence>